<protein>
    <submittedName>
        <fullName evidence="5">PepSY domain-containing protein</fullName>
    </submittedName>
</protein>
<evidence type="ECO:0000256" key="2">
    <source>
        <dbReference type="SAM" id="SignalP"/>
    </source>
</evidence>
<accession>A0A646KCB5</accession>
<keyword evidence="6" id="KW-1185">Reference proteome</keyword>
<feature type="region of interest" description="Disordered" evidence="1">
    <location>
        <begin position="69"/>
        <end position="221"/>
    </location>
</feature>
<feature type="compositionally biased region" description="Basic and acidic residues" evidence="1">
    <location>
        <begin position="147"/>
        <end position="171"/>
    </location>
</feature>
<feature type="compositionally biased region" description="Acidic residues" evidence="1">
    <location>
        <begin position="178"/>
        <end position="189"/>
    </location>
</feature>
<dbReference type="EMBL" id="VCLA01000042">
    <property type="protein sequence ID" value="MQS99740.1"/>
    <property type="molecule type" value="Genomic_DNA"/>
</dbReference>
<proteinExistence type="predicted"/>
<gene>
    <name evidence="5" type="ORF">FF041_05785</name>
</gene>
<evidence type="ECO:0000259" key="3">
    <source>
        <dbReference type="Pfam" id="PF03413"/>
    </source>
</evidence>
<dbReference type="Gene3D" id="3.10.450.40">
    <property type="match status" value="2"/>
</dbReference>
<feature type="compositionally biased region" description="Acidic residues" evidence="1">
    <location>
        <begin position="207"/>
        <end position="221"/>
    </location>
</feature>
<feature type="domain" description="PepSY" evidence="3">
    <location>
        <begin position="123"/>
        <end position="173"/>
    </location>
</feature>
<dbReference type="Pfam" id="PF13670">
    <property type="entry name" value="PepSY_2"/>
    <property type="match status" value="1"/>
</dbReference>
<feature type="signal peptide" evidence="2">
    <location>
        <begin position="1"/>
        <end position="24"/>
    </location>
</feature>
<feature type="domain" description="PepSY" evidence="4">
    <location>
        <begin position="9"/>
        <end position="86"/>
    </location>
</feature>
<dbReference type="OrthoDB" id="4336385at2"/>
<evidence type="ECO:0000313" key="6">
    <source>
        <dbReference type="Proteomes" id="UP000419138"/>
    </source>
</evidence>
<keyword evidence="2" id="KW-0732">Signal</keyword>
<sequence length="221" mass="23830">MKRKIAIAVAVAALVGGGAATAVAASGDDSAPTAKISAKDAASAALEQKPGSVESVDRDDDGAWEVEIVDAQGRDHEVRVDAQSGKATLSQDDDADDRDDRDDRDDDRDDRDDRAEKAVTEAKVNAEKASAAALELRPGTATEVEFDDGHWDVEVRSADGREHDVRVDSETGKATLSQDDDQNDDNDANDNDRDDRDDRDDDRNDDGTNDQDDRDDDKSDD</sequence>
<reference evidence="5 6" key="1">
    <citation type="submission" date="2019-05" db="EMBL/GenBank/DDBJ databases">
        <title>Comparative genomics and metabolomics analyses of clavulanic acid producing Streptomyces species provides insight into specialized metabolism and evolution of beta-lactam biosynthetic gene clusters.</title>
        <authorList>
            <person name="Moore M.A."/>
            <person name="Cruz-Morales P."/>
            <person name="Barona Gomez F."/>
            <person name="Kapil T."/>
        </authorList>
    </citation>
    <scope>NUCLEOTIDE SEQUENCE [LARGE SCALE GENOMIC DNA]</scope>
    <source>
        <strain evidence="5 6">NRRL 5741</strain>
    </source>
</reference>
<evidence type="ECO:0000256" key="1">
    <source>
        <dbReference type="SAM" id="MobiDB-lite"/>
    </source>
</evidence>
<feature type="compositionally biased region" description="Basic and acidic residues" evidence="1">
    <location>
        <begin position="190"/>
        <end position="206"/>
    </location>
</feature>
<feature type="region of interest" description="Disordered" evidence="1">
    <location>
        <begin position="42"/>
        <end position="61"/>
    </location>
</feature>
<feature type="compositionally biased region" description="Basic and acidic residues" evidence="1">
    <location>
        <begin position="111"/>
        <end position="126"/>
    </location>
</feature>
<feature type="compositionally biased region" description="Low complexity" evidence="1">
    <location>
        <begin position="127"/>
        <end position="136"/>
    </location>
</feature>
<dbReference type="RefSeq" id="WP_153521309.1">
    <property type="nucleotide sequence ID" value="NZ_JBEPDZ010000003.1"/>
</dbReference>
<dbReference type="Pfam" id="PF03413">
    <property type="entry name" value="PepSY"/>
    <property type="match status" value="1"/>
</dbReference>
<dbReference type="InterPro" id="IPR025711">
    <property type="entry name" value="PepSY"/>
</dbReference>
<feature type="chain" id="PRO_5025070921" evidence="2">
    <location>
        <begin position="25"/>
        <end position="221"/>
    </location>
</feature>
<feature type="compositionally biased region" description="Acidic residues" evidence="1">
    <location>
        <begin position="91"/>
        <end position="110"/>
    </location>
</feature>
<evidence type="ECO:0000313" key="5">
    <source>
        <dbReference type="EMBL" id="MQS99740.1"/>
    </source>
</evidence>
<name>A0A646KCB5_STRJU</name>
<comment type="caution">
    <text evidence="5">The sequence shown here is derived from an EMBL/GenBank/DDBJ whole genome shotgun (WGS) entry which is preliminary data.</text>
</comment>
<evidence type="ECO:0000259" key="4">
    <source>
        <dbReference type="Pfam" id="PF13670"/>
    </source>
</evidence>
<organism evidence="5 6">
    <name type="scientific">Streptomyces jumonjinensis</name>
    <dbReference type="NCBI Taxonomy" id="1945"/>
    <lineage>
        <taxon>Bacteria</taxon>
        <taxon>Bacillati</taxon>
        <taxon>Actinomycetota</taxon>
        <taxon>Actinomycetes</taxon>
        <taxon>Kitasatosporales</taxon>
        <taxon>Streptomycetaceae</taxon>
        <taxon>Streptomyces</taxon>
    </lineage>
</organism>
<dbReference type="Proteomes" id="UP000419138">
    <property type="component" value="Unassembled WGS sequence"/>
</dbReference>
<dbReference type="AlphaFoldDB" id="A0A646KCB5"/>